<dbReference type="Gene3D" id="2.40.128.130">
    <property type="entry name" value="Autotransporter beta-domain"/>
    <property type="match status" value="1"/>
</dbReference>
<dbReference type="InterPro" id="IPR005546">
    <property type="entry name" value="Autotransporte_beta"/>
</dbReference>
<dbReference type="InterPro" id="IPR036116">
    <property type="entry name" value="FN3_sf"/>
</dbReference>
<dbReference type="SUPFAM" id="SSF49265">
    <property type="entry name" value="Fibronectin type III"/>
    <property type="match status" value="1"/>
</dbReference>
<dbReference type="PROSITE" id="PS51208">
    <property type="entry name" value="AUTOTRANSPORTER"/>
    <property type="match status" value="1"/>
</dbReference>
<feature type="domain" description="Autotransporter" evidence="2">
    <location>
        <begin position="917"/>
        <end position="1168"/>
    </location>
</feature>
<protein>
    <submittedName>
        <fullName evidence="3">Putative Ig domain-containing protein</fullName>
    </submittedName>
</protein>
<dbReference type="Pfam" id="PF03797">
    <property type="entry name" value="Autotransporter"/>
    <property type="match status" value="1"/>
</dbReference>
<sequence>MPFPLLGCRALTFPQLFERPASRGSRYTNAATCSMFLLQSLFGPLCLFLLSAITLMGAATSSAQSAPFVTSVSAPANGYYHGGDSLIFAVGFSENVILSGAPSIALAVGSTLRQANYFAGSGTNSLLFAYVVQPGDVDLDGVSLGALNLNGGAIQNAGGDAADTTLNGIAPTAGVLVDTLGPTAVTAVVGAPPSNATQVTFQIVFSKTVTGFTIADMILATTGTAAGTLSNLSTADNITYTVVAQNISGAGTLRVDIAGGAVVDAAGNTNTAVTGSPWTVGAGVPGAPTIGSVTAGNGQVTVAFTPPASNGGAAITGYTVTSSPGGFTASGSSSPITVMGLTNGTPYTFTVTATNSVGIGSASAASSSVTPAAVPGAPTIGSATAGNGQALVAFSAPSSNGGAAIISYTVTSSPGGLTGTGGASPIVVAGLTNGTSYTFTVTATNSIGTGSASAASNSITPVAPLQAPIAGNVSANVAANSSANPVTLALSGGAATSVAVATGPAHGTATASDTAITYTPTSGYSGSDSFTYTASNAVGTSAPATVSVTISAPTLSFSPPSGTLPAGVVNIFYSQTIAASGGTDPYGYSVNGALPAGLSLNHATGAITGTPVTAGSYGFSISATDANNATSSAAYTIAIAPSAANFTFSPAGGALPQAMAGEAYSQQIAATGGVGTTIYSVASGTMPDGLALNISTGQLTGPLATGTQGDYSFSIQVRDSNGSTGTAAYTLKVGAQAVTVANQTIDVPEGSTPPDVYLNRGATGGPFTGAVLAFAEPPNAGTATIIQGQLAQAGLAAGPIGWYLHYTPNPAYSGQVRVGFRLVSALGTSNVGIITYNIRYDAAKVAEDIDNLVHGFVQSRQNMIANTIEVPGLLQRRQMEKATDPIITRMSPSEQGITLGFSTSLAQMRAGGGDNDAGSSPLNLWISGAFLMHEDRSQKDSTSKWGSFGMVNMGVDYLFSEKALVGVSFHYDRMTDPTDQDAELTGNGWLAGPYASLELGKGVFWNGSLRYGGSSNTINTQFWDGGFKTTRWMADTAIEGQWDLDETTTISPKLRAVYFSEKVDNYTVKNNSGDAITIDGFNEDQFRMSLGAEIARSFTMESGAKLTPKFGMTGGFSGLDGSGAFGAVTAGMSLQTASFWMLDTSLLFNIEGDEQTSVGAKVAASKKF</sequence>
<dbReference type="SMART" id="SM00869">
    <property type="entry name" value="Autotransporter"/>
    <property type="match status" value="1"/>
</dbReference>
<dbReference type="GO" id="GO:0005509">
    <property type="term" value="F:calcium ion binding"/>
    <property type="evidence" value="ECO:0007669"/>
    <property type="project" value="InterPro"/>
</dbReference>
<dbReference type="InterPro" id="IPR013783">
    <property type="entry name" value="Ig-like_fold"/>
</dbReference>
<dbReference type="EMBL" id="FXAF01000008">
    <property type="protein sequence ID" value="SMF60721.1"/>
    <property type="molecule type" value="Genomic_DNA"/>
</dbReference>
<dbReference type="Pfam" id="PF00041">
    <property type="entry name" value="fn3"/>
    <property type="match status" value="2"/>
</dbReference>
<reference evidence="4" key="1">
    <citation type="submission" date="2017-04" db="EMBL/GenBank/DDBJ databases">
        <authorList>
            <person name="Varghese N."/>
            <person name="Submissions S."/>
        </authorList>
    </citation>
    <scope>NUCLEOTIDE SEQUENCE [LARGE SCALE GENOMIC DNA]</scope>
    <source>
        <strain evidence="4">B4P</strain>
    </source>
</reference>
<dbReference type="SMART" id="SM00060">
    <property type="entry name" value="FN3"/>
    <property type="match status" value="3"/>
</dbReference>
<dbReference type="Pfam" id="PF05345">
    <property type="entry name" value="He_PIG"/>
    <property type="match status" value="2"/>
</dbReference>
<dbReference type="Proteomes" id="UP000192903">
    <property type="component" value="Unassembled WGS sequence"/>
</dbReference>
<dbReference type="STRING" id="464029.SAMN02982989_1107"/>
<dbReference type="InterPro" id="IPR036709">
    <property type="entry name" value="Autotransporte_beta_dom_sf"/>
</dbReference>
<dbReference type="SUPFAM" id="SSF103515">
    <property type="entry name" value="Autotransporter"/>
    <property type="match status" value="1"/>
</dbReference>
<dbReference type="Gene3D" id="2.60.40.3440">
    <property type="match status" value="1"/>
</dbReference>
<dbReference type="SUPFAM" id="SSF49313">
    <property type="entry name" value="Cadherin-like"/>
    <property type="match status" value="2"/>
</dbReference>
<dbReference type="Gene3D" id="2.60.40.10">
    <property type="entry name" value="Immunoglobulins"/>
    <property type="match status" value="3"/>
</dbReference>
<feature type="domain" description="Fibronectin type-III" evidence="1">
    <location>
        <begin position="374"/>
        <end position="465"/>
    </location>
</feature>
<proteinExistence type="predicted"/>
<organism evidence="3 4">
    <name type="scientific">Xaviernesmea oryzae</name>
    <dbReference type="NCBI Taxonomy" id="464029"/>
    <lineage>
        <taxon>Bacteria</taxon>
        <taxon>Pseudomonadati</taxon>
        <taxon>Pseudomonadota</taxon>
        <taxon>Alphaproteobacteria</taxon>
        <taxon>Hyphomicrobiales</taxon>
        <taxon>Rhizobiaceae</taxon>
        <taxon>Rhizobium/Agrobacterium group</taxon>
        <taxon>Xaviernesmea</taxon>
    </lineage>
</organism>
<dbReference type="PANTHER" id="PTHR34720:SF9">
    <property type="entry name" value="BLR4714 PROTEIN"/>
    <property type="match status" value="1"/>
</dbReference>
<evidence type="ECO:0000313" key="3">
    <source>
        <dbReference type="EMBL" id="SMF60721.1"/>
    </source>
</evidence>
<dbReference type="PANTHER" id="PTHR34720">
    <property type="entry name" value="MICROCYSTIN DEPENDENT PROTEIN"/>
    <property type="match status" value="1"/>
</dbReference>
<dbReference type="CDD" id="cd00063">
    <property type="entry name" value="FN3"/>
    <property type="match status" value="2"/>
</dbReference>
<dbReference type="GO" id="GO:0016020">
    <property type="term" value="C:membrane"/>
    <property type="evidence" value="ECO:0007669"/>
    <property type="project" value="InterPro"/>
</dbReference>
<gene>
    <name evidence="3" type="ORF">SAMN02982989_1107</name>
</gene>
<dbReference type="InterPro" id="IPR015919">
    <property type="entry name" value="Cadherin-like_sf"/>
</dbReference>
<accession>A0A1X7FXW2</accession>
<dbReference type="Pfam" id="PF17963">
    <property type="entry name" value="Big_9"/>
    <property type="match status" value="1"/>
</dbReference>
<name>A0A1X7FXW2_9HYPH</name>
<feature type="domain" description="Fibronectin type-III" evidence="1">
    <location>
        <begin position="284"/>
        <end position="373"/>
    </location>
</feature>
<dbReference type="PROSITE" id="PS50853">
    <property type="entry name" value="FN3"/>
    <property type="match status" value="2"/>
</dbReference>
<evidence type="ECO:0000259" key="2">
    <source>
        <dbReference type="PROSITE" id="PS51208"/>
    </source>
</evidence>
<evidence type="ECO:0000313" key="4">
    <source>
        <dbReference type="Proteomes" id="UP000192903"/>
    </source>
</evidence>
<dbReference type="InterPro" id="IPR003961">
    <property type="entry name" value="FN3_dom"/>
</dbReference>
<keyword evidence="4" id="KW-1185">Reference proteome</keyword>
<dbReference type="AlphaFoldDB" id="A0A1X7FXW2"/>
<evidence type="ECO:0000259" key="1">
    <source>
        <dbReference type="PROSITE" id="PS50853"/>
    </source>
</evidence>